<dbReference type="InterPro" id="IPR011514">
    <property type="entry name" value="Secretin_N_2"/>
</dbReference>
<dbReference type="Pfam" id="PF00263">
    <property type="entry name" value="Secretin"/>
    <property type="match status" value="1"/>
</dbReference>
<sequence length="581" mass="61700">MKKLSISVLLVVGISGCAMPPSRQETYDLIKSEMSKASSQKVKAADAEAVSASLLPALKTDLPPVRKPLEERFNLNFSNAPASQFFMGIVAGTPYNMLVHPDVSGNISANLKDVTLFEALDAIRELYGYEYRVEGTRIYVKPLTMQTRVFQINYLASVRKGTSDIRVTSGSVADVVNSQGGNNGSQNGQGNSDLNNNAGGNGGGGNRQPVSSSKINTSSNSDFWSELKASLDILVGSGQDGKQVVINPQSGVVVVRAMSDEIRNVAAYLKATQLSVDRQVILEAKILEVELSDEYQTGINWASFASLKSSPDSAASLGFISRGTNLSTTRLTADDTGITATTGLSLGAASKAAGSLFGLAFQTSNFSALLSFLESQGNVHVLSSPRIATLNNQKAVLKVGKDEFFVTNLKSTPGTTSTAGNTAPTVSVDVMPFFSGVALDVTPQIDDSGNILLHVHPSVSKVSTIEKTVNAGTAGTIVLPLASSDVSETDSVVRGQNGRIVAIGGLMRQANVNDRSQIPGAGEVPILGGLFRNTKQVSQKRELVILIRPTIVDGDHGWDQDLVESQKRIEDMTPRTRFEKK</sequence>
<protein>
    <submittedName>
        <fullName evidence="6">Pilus (MSHA type) biogenesis protein MshL</fullName>
    </submittedName>
</protein>
<dbReference type="GO" id="GO:0015627">
    <property type="term" value="C:type II protein secretion system complex"/>
    <property type="evidence" value="ECO:0007669"/>
    <property type="project" value="TreeGrafter"/>
</dbReference>
<dbReference type="NCBIfam" id="TIGR02519">
    <property type="entry name" value="pilus_MshL"/>
    <property type="match status" value="1"/>
</dbReference>
<comment type="caution">
    <text evidence="6">The sequence shown here is derived from an EMBL/GenBank/DDBJ whole genome shotgun (WGS) entry which is preliminary data.</text>
</comment>
<dbReference type="Pfam" id="PF07655">
    <property type="entry name" value="Secretin_N_2"/>
    <property type="match status" value="1"/>
</dbReference>
<feature type="domain" description="Secretin/TonB short N-terminal" evidence="5">
    <location>
        <begin position="95"/>
        <end position="143"/>
    </location>
</feature>
<dbReference type="PROSITE" id="PS51257">
    <property type="entry name" value="PROKAR_LIPOPROTEIN"/>
    <property type="match status" value="1"/>
</dbReference>
<dbReference type="InterPro" id="IPR050810">
    <property type="entry name" value="Bact_Secretion_Sys_Channel"/>
</dbReference>
<dbReference type="InterPro" id="IPR001775">
    <property type="entry name" value="GspD/PilQ"/>
</dbReference>
<reference evidence="6" key="1">
    <citation type="submission" date="2020-08" db="EMBL/GenBank/DDBJ databases">
        <title>Novel species isolated from subtropical streams in China.</title>
        <authorList>
            <person name="Lu H."/>
        </authorList>
    </citation>
    <scope>NUCLEOTIDE SEQUENCE</scope>
    <source>
        <strain evidence="6">LX22W</strain>
    </source>
</reference>
<evidence type="ECO:0000313" key="7">
    <source>
        <dbReference type="Proteomes" id="UP000627446"/>
    </source>
</evidence>
<dbReference type="GO" id="GO:0019867">
    <property type="term" value="C:outer membrane"/>
    <property type="evidence" value="ECO:0007669"/>
    <property type="project" value="InterPro"/>
</dbReference>
<dbReference type="InterPro" id="IPR013358">
    <property type="entry name" value="Pilus_biogenesis_MshL"/>
</dbReference>
<feature type="compositionally biased region" description="Low complexity" evidence="4">
    <location>
        <begin position="177"/>
        <end position="198"/>
    </location>
</feature>
<dbReference type="GO" id="GO:0009297">
    <property type="term" value="P:pilus assembly"/>
    <property type="evidence" value="ECO:0007669"/>
    <property type="project" value="InterPro"/>
</dbReference>
<dbReference type="PRINTS" id="PR00811">
    <property type="entry name" value="BCTERIALGSPD"/>
</dbReference>
<dbReference type="Gene3D" id="3.30.1370.130">
    <property type="match status" value="1"/>
</dbReference>
<keyword evidence="1" id="KW-0813">Transport</keyword>
<evidence type="ECO:0000256" key="4">
    <source>
        <dbReference type="SAM" id="MobiDB-lite"/>
    </source>
</evidence>
<dbReference type="InterPro" id="IPR004846">
    <property type="entry name" value="T2SS/T3SS_dom"/>
</dbReference>
<evidence type="ECO:0000313" key="6">
    <source>
        <dbReference type="EMBL" id="MBC3882118.1"/>
    </source>
</evidence>
<dbReference type="RefSeq" id="WP_186916732.1">
    <property type="nucleotide sequence ID" value="NZ_JACOFZ010000004.1"/>
</dbReference>
<keyword evidence="3" id="KW-0998">Cell outer membrane</keyword>
<feature type="region of interest" description="Disordered" evidence="4">
    <location>
        <begin position="176"/>
        <end position="218"/>
    </location>
</feature>
<dbReference type="PANTHER" id="PTHR30332:SF17">
    <property type="entry name" value="TYPE IV PILIATION SYSTEM PROTEIN DR_0774-RELATED"/>
    <property type="match status" value="1"/>
</dbReference>
<dbReference type="InterPro" id="IPR011662">
    <property type="entry name" value="Secretin/TonB_short_N"/>
</dbReference>
<accession>A0A923HPE0</accession>
<proteinExistence type="predicted"/>
<keyword evidence="7" id="KW-1185">Reference proteome</keyword>
<dbReference type="Proteomes" id="UP000627446">
    <property type="component" value="Unassembled WGS sequence"/>
</dbReference>
<name>A0A923HPE0_9BURK</name>
<gene>
    <name evidence="6" type="primary">mshL</name>
    <name evidence="6" type="ORF">H8K36_12070</name>
</gene>
<dbReference type="GO" id="GO:0009306">
    <property type="term" value="P:protein secretion"/>
    <property type="evidence" value="ECO:0007669"/>
    <property type="project" value="InterPro"/>
</dbReference>
<dbReference type="AlphaFoldDB" id="A0A923HPE0"/>
<evidence type="ECO:0000256" key="1">
    <source>
        <dbReference type="ARBA" id="ARBA00022448"/>
    </source>
</evidence>
<organism evidence="6 7">
    <name type="scientific">Undibacterium nitidum</name>
    <dbReference type="NCBI Taxonomy" id="2762298"/>
    <lineage>
        <taxon>Bacteria</taxon>
        <taxon>Pseudomonadati</taxon>
        <taxon>Pseudomonadota</taxon>
        <taxon>Betaproteobacteria</taxon>
        <taxon>Burkholderiales</taxon>
        <taxon>Oxalobacteraceae</taxon>
        <taxon>Undibacterium</taxon>
    </lineage>
</organism>
<evidence type="ECO:0000259" key="5">
    <source>
        <dbReference type="SMART" id="SM00965"/>
    </source>
</evidence>
<keyword evidence="2" id="KW-0472">Membrane</keyword>
<dbReference type="EMBL" id="JACOFZ010000004">
    <property type="protein sequence ID" value="MBC3882118.1"/>
    <property type="molecule type" value="Genomic_DNA"/>
</dbReference>
<dbReference type="SMART" id="SM00965">
    <property type="entry name" value="STN"/>
    <property type="match status" value="1"/>
</dbReference>
<evidence type="ECO:0000256" key="3">
    <source>
        <dbReference type="ARBA" id="ARBA00023237"/>
    </source>
</evidence>
<evidence type="ECO:0000256" key="2">
    <source>
        <dbReference type="ARBA" id="ARBA00023136"/>
    </source>
</evidence>
<dbReference type="PANTHER" id="PTHR30332">
    <property type="entry name" value="PROBABLE GENERAL SECRETION PATHWAY PROTEIN D"/>
    <property type="match status" value="1"/>
</dbReference>